<dbReference type="Proteomes" id="UP000317421">
    <property type="component" value="Unassembled WGS sequence"/>
</dbReference>
<reference evidence="3 4" key="1">
    <citation type="submission" date="2019-02" db="EMBL/GenBank/DDBJ databases">
        <title>Deep-cultivation of Planctomycetes and their phenomic and genomic characterization uncovers novel biology.</title>
        <authorList>
            <person name="Wiegand S."/>
            <person name="Jogler M."/>
            <person name="Boedeker C."/>
            <person name="Pinto D."/>
            <person name="Vollmers J."/>
            <person name="Rivas-Marin E."/>
            <person name="Kohn T."/>
            <person name="Peeters S.H."/>
            <person name="Heuer A."/>
            <person name="Rast P."/>
            <person name="Oberbeckmann S."/>
            <person name="Bunk B."/>
            <person name="Jeske O."/>
            <person name="Meyerdierks A."/>
            <person name="Storesund J.E."/>
            <person name="Kallscheuer N."/>
            <person name="Luecker S."/>
            <person name="Lage O.M."/>
            <person name="Pohl T."/>
            <person name="Merkel B.J."/>
            <person name="Hornburger P."/>
            <person name="Mueller R.-W."/>
            <person name="Bruemmer F."/>
            <person name="Labrenz M."/>
            <person name="Spormann A.M."/>
            <person name="Op Den Camp H."/>
            <person name="Overmann J."/>
            <person name="Amann R."/>
            <person name="Jetten M.S.M."/>
            <person name="Mascher T."/>
            <person name="Medema M.H."/>
            <person name="Devos D.P."/>
            <person name="Kaster A.-K."/>
            <person name="Ovreas L."/>
            <person name="Rohde M."/>
            <person name="Galperin M.Y."/>
            <person name="Jogler C."/>
        </authorList>
    </citation>
    <scope>NUCLEOTIDE SEQUENCE [LARGE SCALE GENOMIC DNA]</scope>
    <source>
        <strain evidence="3 4">Pla108</strain>
    </source>
</reference>
<dbReference type="PANTHER" id="PTHR30093:SF2">
    <property type="entry name" value="TYPE II SECRETION SYSTEM PROTEIN H"/>
    <property type="match status" value="1"/>
</dbReference>
<dbReference type="PANTHER" id="PTHR30093">
    <property type="entry name" value="GENERAL SECRETION PATHWAY PROTEIN G"/>
    <property type="match status" value="1"/>
</dbReference>
<evidence type="ECO:0000259" key="2">
    <source>
        <dbReference type="Pfam" id="PF07596"/>
    </source>
</evidence>
<dbReference type="SUPFAM" id="SSF54523">
    <property type="entry name" value="Pili subunits"/>
    <property type="match status" value="1"/>
</dbReference>
<accession>A0A5C6AFS8</accession>
<protein>
    <recommendedName>
        <fullName evidence="2">DUF1559 domain-containing protein</fullName>
    </recommendedName>
</protein>
<proteinExistence type="predicted"/>
<dbReference type="AlphaFoldDB" id="A0A5C6AFS8"/>
<name>A0A5C6AFS8_9BACT</name>
<gene>
    <name evidence="3" type="ORF">Pla108_23150</name>
</gene>
<keyword evidence="1" id="KW-0472">Membrane</keyword>
<keyword evidence="1" id="KW-0812">Transmembrane</keyword>
<dbReference type="InterPro" id="IPR045584">
    <property type="entry name" value="Pilin-like"/>
</dbReference>
<dbReference type="EMBL" id="SJPR01000002">
    <property type="protein sequence ID" value="TWT98158.1"/>
    <property type="molecule type" value="Genomic_DNA"/>
</dbReference>
<dbReference type="InterPro" id="IPR011453">
    <property type="entry name" value="DUF1559"/>
</dbReference>
<evidence type="ECO:0000313" key="3">
    <source>
        <dbReference type="EMBL" id="TWT98158.1"/>
    </source>
</evidence>
<comment type="caution">
    <text evidence="3">The sequence shown here is derived from an EMBL/GenBank/DDBJ whole genome shotgun (WGS) entry which is preliminary data.</text>
</comment>
<keyword evidence="1" id="KW-1133">Transmembrane helix</keyword>
<dbReference type="NCBIfam" id="TIGR04294">
    <property type="entry name" value="pre_pil_HX9DG"/>
    <property type="match status" value="1"/>
</dbReference>
<organism evidence="3 4">
    <name type="scientific">Botrimarina colliarenosi</name>
    <dbReference type="NCBI Taxonomy" id="2528001"/>
    <lineage>
        <taxon>Bacteria</taxon>
        <taxon>Pseudomonadati</taxon>
        <taxon>Planctomycetota</taxon>
        <taxon>Planctomycetia</taxon>
        <taxon>Pirellulales</taxon>
        <taxon>Lacipirellulaceae</taxon>
        <taxon>Botrimarina</taxon>
    </lineage>
</organism>
<dbReference type="InterPro" id="IPR027558">
    <property type="entry name" value="Pre_pil_HX9DG_C"/>
</dbReference>
<evidence type="ECO:0000313" key="4">
    <source>
        <dbReference type="Proteomes" id="UP000317421"/>
    </source>
</evidence>
<sequence length="318" mass="35205">MTRDRQPPRPLPALRRRHLLRPPLLRPPLLRAPLLREGVAGFTVLELLVSISVIGVLVALLLPAVLRVRESARTVTCVNHLRQVGLAMHQHHNWREQLPPAWRVAKRAPTFAYSWASMLLPGLEEDTLLAQLNLDDAPTGVDPSDAVVEFLVCPSDQIEATFALYASADTEYGPPGDVLLSLPTSSYIGVYGTVEADEYYQKLRANTPELGDGAIVFNRRVRLSNLNRGLSQTLLVGERTMSLVPSTWLGVDLRGEDAECRITGAAMTQPNCDTCDECEFSSRHPGGAYFLWADGHVELVADDIDPTLYRQLAQRDPQ</sequence>
<dbReference type="Gene3D" id="3.30.700.10">
    <property type="entry name" value="Glycoprotein, Type 4 Pilin"/>
    <property type="match status" value="1"/>
</dbReference>
<keyword evidence="4" id="KW-1185">Reference proteome</keyword>
<dbReference type="Pfam" id="PF07596">
    <property type="entry name" value="SBP_bac_10"/>
    <property type="match status" value="1"/>
</dbReference>
<feature type="transmembrane region" description="Helical" evidence="1">
    <location>
        <begin position="39"/>
        <end position="66"/>
    </location>
</feature>
<evidence type="ECO:0000256" key="1">
    <source>
        <dbReference type="SAM" id="Phobius"/>
    </source>
</evidence>
<feature type="domain" description="DUF1559" evidence="2">
    <location>
        <begin position="68"/>
        <end position="306"/>
    </location>
</feature>